<dbReference type="EMBL" id="JASVWF010000005">
    <property type="protein sequence ID" value="MDL5158825.1"/>
    <property type="molecule type" value="Genomic_DNA"/>
</dbReference>
<name>A0ABT7MDT6_9PSEU</name>
<feature type="transmembrane region" description="Helical" evidence="2">
    <location>
        <begin position="245"/>
        <end position="265"/>
    </location>
</feature>
<comment type="caution">
    <text evidence="3">The sequence shown here is derived from an EMBL/GenBank/DDBJ whole genome shotgun (WGS) entry which is preliminary data.</text>
</comment>
<organism evidence="3 4">
    <name type="scientific">Actinomycetospora termitidis</name>
    <dbReference type="NCBI Taxonomy" id="3053470"/>
    <lineage>
        <taxon>Bacteria</taxon>
        <taxon>Bacillati</taxon>
        <taxon>Actinomycetota</taxon>
        <taxon>Actinomycetes</taxon>
        <taxon>Pseudonocardiales</taxon>
        <taxon>Pseudonocardiaceae</taxon>
        <taxon>Actinomycetospora</taxon>
    </lineage>
</organism>
<gene>
    <name evidence="3" type="ORF">QRT03_22855</name>
</gene>
<keyword evidence="2" id="KW-0812">Transmembrane</keyword>
<protein>
    <recommendedName>
        <fullName evidence="5">Secreted protein</fullName>
    </recommendedName>
</protein>
<dbReference type="Proteomes" id="UP001231924">
    <property type="component" value="Unassembled WGS sequence"/>
</dbReference>
<evidence type="ECO:0000313" key="3">
    <source>
        <dbReference type="EMBL" id="MDL5158825.1"/>
    </source>
</evidence>
<accession>A0ABT7MDT6</accession>
<reference evidence="3 4" key="1">
    <citation type="submission" date="2023-06" db="EMBL/GenBank/DDBJ databases">
        <title>Actinomycetospora Odt1-22.</title>
        <authorList>
            <person name="Supong K."/>
        </authorList>
    </citation>
    <scope>NUCLEOTIDE SEQUENCE [LARGE SCALE GENOMIC DNA]</scope>
    <source>
        <strain evidence="3 4">Odt1-22</strain>
    </source>
</reference>
<keyword evidence="2" id="KW-1133">Transmembrane helix</keyword>
<proteinExistence type="predicted"/>
<evidence type="ECO:0000256" key="2">
    <source>
        <dbReference type="SAM" id="Phobius"/>
    </source>
</evidence>
<keyword evidence="2" id="KW-0472">Membrane</keyword>
<feature type="region of interest" description="Disordered" evidence="1">
    <location>
        <begin position="1"/>
        <end position="21"/>
    </location>
</feature>
<feature type="transmembrane region" description="Helical" evidence="2">
    <location>
        <begin position="213"/>
        <end position="233"/>
    </location>
</feature>
<keyword evidence="4" id="KW-1185">Reference proteome</keyword>
<feature type="transmembrane region" description="Helical" evidence="2">
    <location>
        <begin position="45"/>
        <end position="65"/>
    </location>
</feature>
<evidence type="ECO:0008006" key="5">
    <source>
        <dbReference type="Google" id="ProtNLM"/>
    </source>
</evidence>
<evidence type="ECO:0000256" key="1">
    <source>
        <dbReference type="SAM" id="MobiDB-lite"/>
    </source>
</evidence>
<dbReference type="RefSeq" id="WP_286055364.1">
    <property type="nucleotide sequence ID" value="NZ_JASVWF010000005.1"/>
</dbReference>
<evidence type="ECO:0000313" key="4">
    <source>
        <dbReference type="Proteomes" id="UP001231924"/>
    </source>
</evidence>
<sequence>MSLAAERSAPVRPDEEPAGASGWRGRAAELVELGRTTRVGQLARAALVTLLLILLAGVLTLVAVLRTQAAADDVVTRSGPLTASAQELYRALSDADASAGQGFLLGAGEPESLRLRYQTDLAAAGRALAVVGAASAGEGADAAAVTTLTQGVPVYTGLVETARSADRQGLTYGSAYLREASSFLRADLLPAAQQIYDVQSAELADAQDGADGAVWALLAVLALVVALVAVWRLHRRIAHTTRRRLTPGVALAGAALALLGVWGALALGSCAVLTASARGDGTAPNRELVAARFAVLQSRSDEVLTLVARSTGGAYEQDYVRRSVALYGWQGQLDRARDEAGEGPVAADAAAAQAAGRNGIVVHNLVRTLDLSGQYDLAVALALGTGPDAGQGSVEQVQDALDRAITTTAGTGADDAAAARAATTLLALGTVVLTLVALGGLVAGVWPRLQEYR</sequence>
<feature type="transmembrane region" description="Helical" evidence="2">
    <location>
        <begin position="425"/>
        <end position="446"/>
    </location>
</feature>